<evidence type="ECO:0000313" key="2">
    <source>
        <dbReference type="Proteomes" id="UP001215598"/>
    </source>
</evidence>
<reference evidence="1" key="1">
    <citation type="submission" date="2023-03" db="EMBL/GenBank/DDBJ databases">
        <title>Massive genome expansion in bonnet fungi (Mycena s.s.) driven by repeated elements and novel gene families across ecological guilds.</title>
        <authorList>
            <consortium name="Lawrence Berkeley National Laboratory"/>
            <person name="Harder C.B."/>
            <person name="Miyauchi S."/>
            <person name="Viragh M."/>
            <person name="Kuo A."/>
            <person name="Thoen E."/>
            <person name="Andreopoulos B."/>
            <person name="Lu D."/>
            <person name="Skrede I."/>
            <person name="Drula E."/>
            <person name="Henrissat B."/>
            <person name="Morin E."/>
            <person name="Kohler A."/>
            <person name="Barry K."/>
            <person name="LaButti K."/>
            <person name="Morin E."/>
            <person name="Salamov A."/>
            <person name="Lipzen A."/>
            <person name="Mereny Z."/>
            <person name="Hegedus B."/>
            <person name="Baldrian P."/>
            <person name="Stursova M."/>
            <person name="Weitz H."/>
            <person name="Taylor A."/>
            <person name="Grigoriev I.V."/>
            <person name="Nagy L.G."/>
            <person name="Martin F."/>
            <person name="Kauserud H."/>
        </authorList>
    </citation>
    <scope>NUCLEOTIDE SEQUENCE</scope>
    <source>
        <strain evidence="1">CBHHK182m</strain>
    </source>
</reference>
<protein>
    <submittedName>
        <fullName evidence="1">Uncharacterized protein</fullName>
    </submittedName>
</protein>
<gene>
    <name evidence="1" type="ORF">B0H16DRAFT_1880569</name>
</gene>
<organism evidence="1 2">
    <name type="scientific">Mycena metata</name>
    <dbReference type="NCBI Taxonomy" id="1033252"/>
    <lineage>
        <taxon>Eukaryota</taxon>
        <taxon>Fungi</taxon>
        <taxon>Dikarya</taxon>
        <taxon>Basidiomycota</taxon>
        <taxon>Agaricomycotina</taxon>
        <taxon>Agaricomycetes</taxon>
        <taxon>Agaricomycetidae</taxon>
        <taxon>Agaricales</taxon>
        <taxon>Marasmiineae</taxon>
        <taxon>Mycenaceae</taxon>
        <taxon>Mycena</taxon>
    </lineage>
</organism>
<evidence type="ECO:0000313" key="1">
    <source>
        <dbReference type="EMBL" id="KAJ7773065.1"/>
    </source>
</evidence>
<dbReference type="EMBL" id="JARKIB010000013">
    <property type="protein sequence ID" value="KAJ7773065.1"/>
    <property type="molecule type" value="Genomic_DNA"/>
</dbReference>
<keyword evidence="2" id="KW-1185">Reference proteome</keyword>
<accession>A0AAD7NS96</accession>
<name>A0AAD7NS96_9AGAR</name>
<sequence length="340" mass="38770">MGGSAFSAILPPSALPRIPPAVYQALKARLTPRLQTLYSMVATPYEAPEKVDHGDLDLLVCEPLAGAKEVPHATVQTLLRAKYVVPMAGNRTSNYAVPIERGEWALLGHEAEEEAARRRAAQDGQQETYYQVDVHVCSDESEWRRINFFHGYGDLGIILGLIARTRGLVLGSTGFKIQNHPRPPFELSESMDDVLQYMGLSMERWNAGFQTKHEAFEWVGTSSLFDLARFRTEGPGISKVKPERTMYAEFVEWVKRQQTQLQMEVGPTRSKEDEDEQIEHALRYFGKKEAFDKVEREEADRARLKEVFNGNSVRTWAGLHKEEWKELKMLIDETNMERRA</sequence>
<dbReference type="Proteomes" id="UP001215598">
    <property type="component" value="Unassembled WGS sequence"/>
</dbReference>
<dbReference type="AlphaFoldDB" id="A0AAD7NS96"/>
<proteinExistence type="predicted"/>
<comment type="caution">
    <text evidence="1">The sequence shown here is derived from an EMBL/GenBank/DDBJ whole genome shotgun (WGS) entry which is preliminary data.</text>
</comment>